<evidence type="ECO:0000259" key="1">
    <source>
        <dbReference type="PROSITE" id="PS51832"/>
    </source>
</evidence>
<dbReference type="InterPro" id="IPR003607">
    <property type="entry name" value="HD/PDEase_dom"/>
</dbReference>
<dbReference type="SMART" id="SM00471">
    <property type="entry name" value="HDc"/>
    <property type="match status" value="1"/>
</dbReference>
<evidence type="ECO:0000313" key="2">
    <source>
        <dbReference type="EMBL" id="OPJ58999.1"/>
    </source>
</evidence>
<gene>
    <name evidence="2" type="primary">rpfG_3</name>
    <name evidence="2" type="ORF">CLORY_34890</name>
</gene>
<feature type="domain" description="HD-GYP" evidence="1">
    <location>
        <begin position="105"/>
        <end position="301"/>
    </location>
</feature>
<dbReference type="PANTHER" id="PTHR43155">
    <property type="entry name" value="CYCLIC DI-GMP PHOSPHODIESTERASE PA4108-RELATED"/>
    <property type="match status" value="1"/>
</dbReference>
<keyword evidence="2" id="KW-0378">Hydrolase</keyword>
<sequence length="352" mass="40106">MRLELINRVVDGEILGKSILTSEGKVLLRAGIKLTNQYINKLKEIGVIYIYVEDDRLNDICVEDTRMLEMKKHAIKNMANIVKSINNCDSKLFKKNIRQVEELINYIIDDGNVSTSVYDIKTFDNYTYLHCIDTSIMATFMGLSFKFKEADIKDLGMGAILHDIGKTKVGNVIVNKPGPLTPEEFEEMKRHPSYGVDMLKEYYSISQNILDIVQQHHERVDGKGYPNKISGNKINKLANIVSICDVYDAVNNDRSYRKKFKPNEAYELILSGSGSAFESDNVLKFKETFAVYPLGSCLKLSNDIEGYVIKQNSNYPDRPVLRVLYDSETKKPIPFYEVDLLKNPDITVEAII</sequence>
<keyword evidence="3" id="KW-1185">Reference proteome</keyword>
<dbReference type="OrthoDB" id="9804747at2"/>
<dbReference type="GO" id="GO:0071111">
    <property type="term" value="F:cyclic-guanylate-specific phosphodiesterase activity"/>
    <property type="evidence" value="ECO:0007669"/>
    <property type="project" value="UniProtKB-EC"/>
</dbReference>
<evidence type="ECO:0000313" key="3">
    <source>
        <dbReference type="Proteomes" id="UP000190080"/>
    </source>
</evidence>
<dbReference type="InterPro" id="IPR006675">
    <property type="entry name" value="HDIG_dom"/>
</dbReference>
<protein>
    <submittedName>
        <fullName evidence="2">Cyclic di-GMP phosphodiesterase response regulator RpfG</fullName>
        <ecNumber evidence="2">3.1.4.52</ecNumber>
    </submittedName>
</protein>
<dbReference type="PROSITE" id="PS51832">
    <property type="entry name" value="HD_GYP"/>
    <property type="match status" value="1"/>
</dbReference>
<dbReference type="CDD" id="cd00077">
    <property type="entry name" value="HDc"/>
    <property type="match status" value="1"/>
</dbReference>
<dbReference type="STRING" id="1450648.CLORY_34890"/>
<organism evidence="2 3">
    <name type="scientific">Clostridium oryzae</name>
    <dbReference type="NCBI Taxonomy" id="1450648"/>
    <lineage>
        <taxon>Bacteria</taxon>
        <taxon>Bacillati</taxon>
        <taxon>Bacillota</taxon>
        <taxon>Clostridia</taxon>
        <taxon>Eubacteriales</taxon>
        <taxon>Clostridiaceae</taxon>
        <taxon>Clostridium</taxon>
    </lineage>
</organism>
<dbReference type="InterPro" id="IPR037522">
    <property type="entry name" value="HD_GYP_dom"/>
</dbReference>
<dbReference type="Gene3D" id="1.10.3210.10">
    <property type="entry name" value="Hypothetical protein af1432"/>
    <property type="match status" value="1"/>
</dbReference>
<dbReference type="SUPFAM" id="SSF109604">
    <property type="entry name" value="HD-domain/PDEase-like"/>
    <property type="match status" value="1"/>
</dbReference>
<dbReference type="AlphaFoldDB" id="A0A1V4IGF9"/>
<dbReference type="EC" id="3.1.4.52" evidence="2"/>
<comment type="caution">
    <text evidence="2">The sequence shown here is derived from an EMBL/GenBank/DDBJ whole genome shotgun (WGS) entry which is preliminary data.</text>
</comment>
<name>A0A1V4IGF9_9CLOT</name>
<dbReference type="RefSeq" id="WP_079426835.1">
    <property type="nucleotide sequence ID" value="NZ_MZGV01000052.1"/>
</dbReference>
<accession>A0A1V4IGF9</accession>
<reference evidence="2 3" key="1">
    <citation type="submission" date="2017-03" db="EMBL/GenBank/DDBJ databases">
        <title>Genome sequence of Clostridium oryzae DSM 28571.</title>
        <authorList>
            <person name="Poehlein A."/>
            <person name="Daniel R."/>
        </authorList>
    </citation>
    <scope>NUCLEOTIDE SEQUENCE [LARGE SCALE GENOMIC DNA]</scope>
    <source>
        <strain evidence="2 3">DSM 28571</strain>
    </source>
</reference>
<dbReference type="Pfam" id="PF13487">
    <property type="entry name" value="HD_5"/>
    <property type="match status" value="1"/>
</dbReference>
<dbReference type="Proteomes" id="UP000190080">
    <property type="component" value="Unassembled WGS sequence"/>
</dbReference>
<dbReference type="PANTHER" id="PTHR43155:SF2">
    <property type="entry name" value="CYCLIC DI-GMP PHOSPHODIESTERASE PA4108"/>
    <property type="match status" value="1"/>
</dbReference>
<dbReference type="NCBIfam" id="TIGR00277">
    <property type="entry name" value="HDIG"/>
    <property type="match status" value="1"/>
</dbReference>
<dbReference type="EMBL" id="MZGV01000052">
    <property type="protein sequence ID" value="OPJ58999.1"/>
    <property type="molecule type" value="Genomic_DNA"/>
</dbReference>
<proteinExistence type="predicted"/>